<evidence type="ECO:0000313" key="1">
    <source>
        <dbReference type="EMBL" id="SDJ66493.1"/>
    </source>
</evidence>
<name>A0A1G8VKG6_9GAMM</name>
<protein>
    <recommendedName>
        <fullName evidence="3">Tetratricopeptide repeat protein</fullName>
    </recommendedName>
</protein>
<accession>A0A1G8VKG6</accession>
<dbReference type="OrthoDB" id="5736952at2"/>
<proteinExistence type="predicted"/>
<evidence type="ECO:0008006" key="3">
    <source>
        <dbReference type="Google" id="ProtNLM"/>
    </source>
</evidence>
<dbReference type="STRING" id="658219.SAMN05216212_0610"/>
<dbReference type="InterPro" id="IPR011990">
    <property type="entry name" value="TPR-like_helical_dom_sf"/>
</dbReference>
<dbReference type="EMBL" id="FNFH01000001">
    <property type="protein sequence ID" value="SDJ66493.1"/>
    <property type="molecule type" value="Genomic_DNA"/>
</dbReference>
<keyword evidence="2" id="KW-1185">Reference proteome</keyword>
<dbReference type="SUPFAM" id="SSF48452">
    <property type="entry name" value="TPR-like"/>
    <property type="match status" value="1"/>
</dbReference>
<sequence length="275" mass="31288">MTSDTAPEVSRRRRRRRSRKRAGFGARVIGALRFWEKEWFRRATRTRLAMTAGLLVLLGVLAWHAASLGLAHLQVLRVENSLAHWTKQGRAPSASSLQQAFAAIDRAIALHPDNPYQLTLRARLLGWRAFASAGEEFPRAEYEQALALYRRAAALRPLWPESWAEMVDVKLNLGEVDGELERFLERADTLGPYTPAVHIATVRAGFAQLQRYPFQNPPLLEKHLLRGLQDPRSRRQVLGLVEQYEQQAYTCRLLARIAREEGESSVPKLSFCRKG</sequence>
<evidence type="ECO:0000313" key="2">
    <source>
        <dbReference type="Proteomes" id="UP000199305"/>
    </source>
</evidence>
<dbReference type="NCBIfam" id="NF038257">
    <property type="entry name" value="exopoly_VpsP"/>
    <property type="match status" value="1"/>
</dbReference>
<gene>
    <name evidence="1" type="ORF">SAMN05216212_0610</name>
</gene>
<dbReference type="AlphaFoldDB" id="A0A1G8VKG6"/>
<organism evidence="1 2">
    <name type="scientific">Microbulbifer yueqingensis</name>
    <dbReference type="NCBI Taxonomy" id="658219"/>
    <lineage>
        <taxon>Bacteria</taxon>
        <taxon>Pseudomonadati</taxon>
        <taxon>Pseudomonadota</taxon>
        <taxon>Gammaproteobacteria</taxon>
        <taxon>Cellvibrionales</taxon>
        <taxon>Microbulbiferaceae</taxon>
        <taxon>Microbulbifer</taxon>
    </lineage>
</organism>
<dbReference type="RefSeq" id="WP_091507894.1">
    <property type="nucleotide sequence ID" value="NZ_FNFH01000001.1"/>
</dbReference>
<reference evidence="2" key="1">
    <citation type="submission" date="2016-10" db="EMBL/GenBank/DDBJ databases">
        <authorList>
            <person name="Varghese N."/>
            <person name="Submissions S."/>
        </authorList>
    </citation>
    <scope>NUCLEOTIDE SEQUENCE [LARGE SCALE GENOMIC DNA]</scope>
    <source>
        <strain evidence="2">CGMCC 1.10658</strain>
    </source>
</reference>
<dbReference type="Gene3D" id="1.25.40.10">
    <property type="entry name" value="Tetratricopeptide repeat domain"/>
    <property type="match status" value="1"/>
</dbReference>
<dbReference type="Proteomes" id="UP000199305">
    <property type="component" value="Unassembled WGS sequence"/>
</dbReference>